<feature type="compositionally biased region" description="Basic and acidic residues" evidence="2">
    <location>
        <begin position="299"/>
        <end position="316"/>
    </location>
</feature>
<gene>
    <name evidence="3" type="ORF">SARC_08556</name>
</gene>
<proteinExistence type="predicted"/>
<feature type="compositionally biased region" description="Basic and acidic residues" evidence="2">
    <location>
        <begin position="498"/>
        <end position="516"/>
    </location>
</feature>
<dbReference type="EMBL" id="KQ242377">
    <property type="protein sequence ID" value="KNC79042.1"/>
    <property type="molecule type" value="Genomic_DNA"/>
</dbReference>
<dbReference type="SUPFAM" id="SSF50729">
    <property type="entry name" value="PH domain-like"/>
    <property type="match status" value="1"/>
</dbReference>
<name>A0A0L0FQI7_9EUKA</name>
<evidence type="ECO:0000256" key="1">
    <source>
        <dbReference type="SAM" id="Coils"/>
    </source>
</evidence>
<sequence>MSAPLRVVSVRYGDYGNGSASPSRIVKRRSTVTGPGARPSLIRRNTVARQQPVTQRKSVLYDAIDSLESRSDHIDTILSVSPMDHISDFGQLLPGRGSGLDRQFNIIEALLQYQTLIKEHGIDPPVPDDDDGVQLKDCEAYNYDIRLLIELGNWTINNLSEVMQECNDLKADGEASAEKMVELENRLVELKEELDHTESACESFEHQVRDIMALRDECEEDRAALGQENIRLKKENHELKETEADLLARNEENTVEIGQLTDKLSLMKGRLNRQNSNTSFRFNGTGEDSNMSTGSTSDSHSHCRHTDTHTDTAKPDDTNKLALALAIAEKQMMMKAVSFLQAELATVSELNETLTTEVREYKEVALEARDRLELLEAEKVNYIPSINESYGDSPFMSNSSTVNKNITRIPDLDNEDEDSDCEYSTPSNKLSFDDDSDIRAALSSTIKSFPELNTPMKDTDIEPLPVRAVAPQPLVPTASHTDTDEAKASATHQQLAQQDKERKASSSHQASEHSEMQQDTTPIKSSRRVSILENAGVDVSCLVEMADSQAVNVLNVSDASKECGDQTGANIRPSTTDAGGALRIIAVESTDQVTTDAQEPTKGVNMDNNHDLGTAEALYDTSVGVITKTPHEDAPTSVVTTPVRIIPKHKTARTTPPNPVTRQEAVVAFYTLDDDIGTATSALGLTGHLQKANDLAGMMSKQGPTEELTSTSRTVIVANTEIRQKSDNSLSDNTTTITKTSNEKGKRSSATSTRSSMVEVRGSGSGGRRVSDANSNMGVDRDARLRNSSQESATVSAHDYPQAERKTRRVSKSRQYSQPDSHNNTIDENRISTHVSPGTFELTGDPNARPPPWEKMRPASMLSMNSFMAPNVEDVVRQQLKENGGDGSAVVYDSHTDGTISAQSNATAHRCESDMPELELWMMTVMKGDWFLKPGAFGRKQKRFIIANPFNRTITWAKQRGDVSKKCTARMAEVQKVRMIDVCGKDYVLKIETNRQSLILITQTKEVALTWAQALLAMTKGEFSPKVGMKISQDSHDILCHASV</sequence>
<reference evidence="3 4" key="1">
    <citation type="submission" date="2011-02" db="EMBL/GenBank/DDBJ databases">
        <title>The Genome Sequence of Sphaeroforma arctica JP610.</title>
        <authorList>
            <consortium name="The Broad Institute Genome Sequencing Platform"/>
            <person name="Russ C."/>
            <person name="Cuomo C."/>
            <person name="Young S.K."/>
            <person name="Zeng Q."/>
            <person name="Gargeya S."/>
            <person name="Alvarado L."/>
            <person name="Berlin A."/>
            <person name="Chapman S.B."/>
            <person name="Chen Z."/>
            <person name="Freedman E."/>
            <person name="Gellesch M."/>
            <person name="Goldberg J."/>
            <person name="Griggs A."/>
            <person name="Gujja S."/>
            <person name="Heilman E."/>
            <person name="Heiman D."/>
            <person name="Howarth C."/>
            <person name="Mehta T."/>
            <person name="Neiman D."/>
            <person name="Pearson M."/>
            <person name="Roberts A."/>
            <person name="Saif S."/>
            <person name="Shea T."/>
            <person name="Shenoy N."/>
            <person name="Sisk P."/>
            <person name="Stolte C."/>
            <person name="Sykes S."/>
            <person name="White J."/>
            <person name="Yandava C."/>
            <person name="Burger G."/>
            <person name="Gray M.W."/>
            <person name="Holland P.W.H."/>
            <person name="King N."/>
            <person name="Lang F.B.F."/>
            <person name="Roger A.J."/>
            <person name="Ruiz-Trillo I."/>
            <person name="Haas B."/>
            <person name="Nusbaum C."/>
            <person name="Birren B."/>
        </authorList>
    </citation>
    <scope>NUCLEOTIDE SEQUENCE [LARGE SCALE GENOMIC DNA]</scope>
    <source>
        <strain evidence="3 4">JP610</strain>
    </source>
</reference>
<dbReference type="RefSeq" id="XP_014152944.1">
    <property type="nucleotide sequence ID" value="XM_014297469.1"/>
</dbReference>
<evidence type="ECO:0000256" key="2">
    <source>
        <dbReference type="SAM" id="MobiDB-lite"/>
    </source>
</evidence>
<feature type="compositionally biased region" description="Polar residues" evidence="2">
    <location>
        <begin position="786"/>
        <end position="795"/>
    </location>
</feature>
<evidence type="ECO:0000313" key="4">
    <source>
        <dbReference type="Proteomes" id="UP000054560"/>
    </source>
</evidence>
<organism evidence="3 4">
    <name type="scientific">Sphaeroforma arctica JP610</name>
    <dbReference type="NCBI Taxonomy" id="667725"/>
    <lineage>
        <taxon>Eukaryota</taxon>
        <taxon>Ichthyosporea</taxon>
        <taxon>Ichthyophonida</taxon>
        <taxon>Sphaeroforma</taxon>
    </lineage>
</organism>
<feature type="coiled-coil region" evidence="1">
    <location>
        <begin position="166"/>
        <end position="252"/>
    </location>
</feature>
<feature type="coiled-coil region" evidence="1">
    <location>
        <begin position="351"/>
        <end position="378"/>
    </location>
</feature>
<feature type="region of interest" description="Disordered" evidence="2">
    <location>
        <begin position="719"/>
        <end position="852"/>
    </location>
</feature>
<dbReference type="GeneID" id="25909060"/>
<feature type="compositionally biased region" description="Acidic residues" evidence="2">
    <location>
        <begin position="412"/>
        <end position="421"/>
    </location>
</feature>
<protein>
    <submittedName>
        <fullName evidence="3">Uncharacterized protein</fullName>
    </submittedName>
</protein>
<keyword evidence="1" id="KW-0175">Coiled coil</keyword>
<feature type="region of interest" description="Disordered" evidence="2">
    <location>
        <begin position="275"/>
        <end position="316"/>
    </location>
</feature>
<feature type="region of interest" description="Disordered" evidence="2">
    <location>
        <begin position="475"/>
        <end position="526"/>
    </location>
</feature>
<feature type="compositionally biased region" description="Polar residues" evidence="2">
    <location>
        <begin position="275"/>
        <end position="298"/>
    </location>
</feature>
<dbReference type="Proteomes" id="UP000054560">
    <property type="component" value="Unassembled WGS sequence"/>
</dbReference>
<feature type="compositionally biased region" description="Polar residues" evidence="2">
    <location>
        <begin position="813"/>
        <end position="824"/>
    </location>
</feature>
<keyword evidence="4" id="KW-1185">Reference proteome</keyword>
<accession>A0A0L0FQI7</accession>
<dbReference type="AlphaFoldDB" id="A0A0L0FQI7"/>
<feature type="region of interest" description="Disordered" evidence="2">
    <location>
        <begin position="410"/>
        <end position="434"/>
    </location>
</feature>
<feature type="compositionally biased region" description="Polar residues" evidence="2">
    <location>
        <begin position="727"/>
        <end position="740"/>
    </location>
</feature>
<evidence type="ECO:0000313" key="3">
    <source>
        <dbReference type="EMBL" id="KNC79042.1"/>
    </source>
</evidence>